<gene>
    <name evidence="10" type="ORF">FHR24_001985</name>
</gene>
<evidence type="ECO:0000259" key="9">
    <source>
        <dbReference type="Pfam" id="PF07715"/>
    </source>
</evidence>
<organism evidence="10 11">
    <name type="scientific">Wenyingzhuangia heitensis</name>
    <dbReference type="NCBI Taxonomy" id="1487859"/>
    <lineage>
        <taxon>Bacteria</taxon>
        <taxon>Pseudomonadati</taxon>
        <taxon>Bacteroidota</taxon>
        <taxon>Flavobacteriia</taxon>
        <taxon>Flavobacteriales</taxon>
        <taxon>Flavobacteriaceae</taxon>
        <taxon>Wenyingzhuangia</taxon>
    </lineage>
</organism>
<keyword evidence="2" id="KW-0813">Transport</keyword>
<dbReference type="Pfam" id="PF13715">
    <property type="entry name" value="CarbopepD_reg_2"/>
    <property type="match status" value="1"/>
</dbReference>
<keyword evidence="10" id="KW-0675">Receptor</keyword>
<evidence type="ECO:0000256" key="5">
    <source>
        <dbReference type="ARBA" id="ARBA00022729"/>
    </source>
</evidence>
<evidence type="ECO:0000256" key="4">
    <source>
        <dbReference type="ARBA" id="ARBA00022692"/>
    </source>
</evidence>
<feature type="chain" id="PRO_5047465200" evidence="8">
    <location>
        <begin position="21"/>
        <end position="778"/>
    </location>
</feature>
<dbReference type="InterPro" id="IPR037066">
    <property type="entry name" value="Plug_dom_sf"/>
</dbReference>
<sequence>MKFRYYLTIAILFVQYSFFAQNCSYTISGIIKNTSNKTPIVGASVFIKETGKGAISNQDGYYEIKNICKGNYHIIVRHMGCEDKEKSIALSNHLTVDVEMPHLVNMLDGIHLLNKHPKKSTQSTQVVKLKNIQKNTNKNLANQLENLTGVSTVKNGNSIAKPVVHGLYGSRVMLLNNGVVQSGQQWGNDHAPEIDPLMAGTIKVTKGVGALEYQGSSLGAVINVIPKEIQEDPHLHGGLLYFTETNGNGHNVNLSLEQNNKQIAWRVTGTLKKYGDRKTSDYYLNNTGYTEANLAVQLEKNMSDSWMSKVYASTFNTTLGVLRGAHVTLSTDSENGELSEYAQSVLHADEPQYTETDFSYDIDAPKQKVYHHLLKWENEVLITDDEKYTFNYAGQIDKREEYDVRRSGRSDTPALGLLQQTHFLEATHQKKYQNQLEVKKGIQYTFTDNTNDPETGILPLIPDYLSHQIGGFALFDLDLDKWKFEFGGRYNFTYQNVAYINRNVNRDVEKYDNYFHNYSLATGVDYHATHNLFWSFNLGLTSRNPDINELYSYGLHQGVSGFEVGNPDFKKETGVKATLGLEGNIDFKWFFESLVYAQYIDNYIYLQSENEFTTTIRGTFPVFEYQQDNARILGFDFGTNYLFTDNFKVGAKYSFIRGDNLSESTPLVYMPANNGLLNAEFKGFKQGFFRNSVLEIQYKYVFKQNHLLENQDILPPPNAYQLVNVNFTSEFYVSKTKVNSYIKLDNAFNVKYRDYLNRLRYFSDDLGRSIVLGIKVNF</sequence>
<dbReference type="Proteomes" id="UP000745859">
    <property type="component" value="Unassembled WGS sequence"/>
</dbReference>
<protein>
    <submittedName>
        <fullName evidence="10">Iron complex outermembrane receptor protein</fullName>
    </submittedName>
</protein>
<dbReference type="PANTHER" id="PTHR30069:SF29">
    <property type="entry name" value="HEMOGLOBIN AND HEMOGLOBIN-HAPTOGLOBIN-BINDING PROTEIN 1-RELATED"/>
    <property type="match status" value="1"/>
</dbReference>
<dbReference type="InterPro" id="IPR012910">
    <property type="entry name" value="Plug_dom"/>
</dbReference>
<evidence type="ECO:0000256" key="6">
    <source>
        <dbReference type="ARBA" id="ARBA00023136"/>
    </source>
</evidence>
<proteinExistence type="predicted"/>
<comment type="subcellular location">
    <subcellularLocation>
        <location evidence="1">Cell outer membrane</location>
        <topology evidence="1">Multi-pass membrane protein</topology>
    </subcellularLocation>
</comment>
<evidence type="ECO:0000256" key="7">
    <source>
        <dbReference type="ARBA" id="ARBA00023237"/>
    </source>
</evidence>
<keyword evidence="4" id="KW-0812">Transmembrane</keyword>
<dbReference type="InterPro" id="IPR039426">
    <property type="entry name" value="TonB-dep_rcpt-like"/>
</dbReference>
<dbReference type="EMBL" id="JAASQL010000002">
    <property type="protein sequence ID" value="NIJ45517.1"/>
    <property type="molecule type" value="Genomic_DNA"/>
</dbReference>
<dbReference type="SUPFAM" id="SSF56935">
    <property type="entry name" value="Porins"/>
    <property type="match status" value="1"/>
</dbReference>
<dbReference type="Pfam" id="PF07715">
    <property type="entry name" value="Plug"/>
    <property type="match status" value="1"/>
</dbReference>
<evidence type="ECO:0000256" key="2">
    <source>
        <dbReference type="ARBA" id="ARBA00022448"/>
    </source>
</evidence>
<evidence type="ECO:0000256" key="3">
    <source>
        <dbReference type="ARBA" id="ARBA00022452"/>
    </source>
</evidence>
<accession>A0ABX0U9K3</accession>
<reference evidence="10 11" key="1">
    <citation type="submission" date="2020-03" db="EMBL/GenBank/DDBJ databases">
        <title>Genomic Encyclopedia of Type Strains, Phase IV (KMG-IV): sequencing the most valuable type-strain genomes for metagenomic binning, comparative biology and taxonomic classification.</title>
        <authorList>
            <person name="Goeker M."/>
        </authorList>
    </citation>
    <scope>NUCLEOTIDE SEQUENCE [LARGE SCALE GENOMIC DNA]</scope>
    <source>
        <strain evidence="10 11">DSM 101599</strain>
    </source>
</reference>
<feature type="signal peptide" evidence="8">
    <location>
        <begin position="1"/>
        <end position="20"/>
    </location>
</feature>
<evidence type="ECO:0000256" key="1">
    <source>
        <dbReference type="ARBA" id="ARBA00004571"/>
    </source>
</evidence>
<dbReference type="PANTHER" id="PTHR30069">
    <property type="entry name" value="TONB-DEPENDENT OUTER MEMBRANE RECEPTOR"/>
    <property type="match status" value="1"/>
</dbReference>
<dbReference type="SUPFAM" id="SSF49464">
    <property type="entry name" value="Carboxypeptidase regulatory domain-like"/>
    <property type="match status" value="1"/>
</dbReference>
<keyword evidence="7" id="KW-0998">Cell outer membrane</keyword>
<evidence type="ECO:0000313" key="10">
    <source>
        <dbReference type="EMBL" id="NIJ45517.1"/>
    </source>
</evidence>
<dbReference type="RefSeq" id="WP_167187706.1">
    <property type="nucleotide sequence ID" value="NZ_JAASQL010000002.1"/>
</dbReference>
<name>A0ABX0U9K3_9FLAO</name>
<keyword evidence="6" id="KW-0472">Membrane</keyword>
<evidence type="ECO:0000256" key="8">
    <source>
        <dbReference type="SAM" id="SignalP"/>
    </source>
</evidence>
<keyword evidence="3" id="KW-1134">Transmembrane beta strand</keyword>
<dbReference type="Gene3D" id="2.40.170.20">
    <property type="entry name" value="TonB-dependent receptor, beta-barrel domain"/>
    <property type="match status" value="1"/>
</dbReference>
<comment type="caution">
    <text evidence="10">The sequence shown here is derived from an EMBL/GenBank/DDBJ whole genome shotgun (WGS) entry which is preliminary data.</text>
</comment>
<dbReference type="InterPro" id="IPR036942">
    <property type="entry name" value="Beta-barrel_TonB_sf"/>
</dbReference>
<evidence type="ECO:0000313" key="11">
    <source>
        <dbReference type="Proteomes" id="UP000745859"/>
    </source>
</evidence>
<feature type="domain" description="TonB-dependent receptor plug" evidence="9">
    <location>
        <begin position="118"/>
        <end position="221"/>
    </location>
</feature>
<keyword evidence="11" id="KW-1185">Reference proteome</keyword>
<keyword evidence="5 8" id="KW-0732">Signal</keyword>
<dbReference type="Gene3D" id="2.170.130.10">
    <property type="entry name" value="TonB-dependent receptor, plug domain"/>
    <property type="match status" value="1"/>
</dbReference>
<dbReference type="Gene3D" id="2.60.40.1120">
    <property type="entry name" value="Carboxypeptidase-like, regulatory domain"/>
    <property type="match status" value="1"/>
</dbReference>
<dbReference type="InterPro" id="IPR008969">
    <property type="entry name" value="CarboxyPept-like_regulatory"/>
</dbReference>